<comment type="similarity">
    <text evidence="2">Belongs to the mitochondrion-specific ribosomal protein mL40 family.</text>
</comment>
<evidence type="ECO:0000313" key="9">
    <source>
        <dbReference type="EMBL" id="PVU91206.1"/>
    </source>
</evidence>
<dbReference type="OrthoDB" id="2098203at2759"/>
<dbReference type="GO" id="GO:1990904">
    <property type="term" value="C:ribonucleoprotein complex"/>
    <property type="evidence" value="ECO:0007669"/>
    <property type="project" value="UniProtKB-KW"/>
</dbReference>
<evidence type="ECO:0000256" key="4">
    <source>
        <dbReference type="ARBA" id="ARBA00022980"/>
    </source>
</evidence>
<dbReference type="STRING" id="61424.A0A2T9Y141"/>
<dbReference type="PANTHER" id="PTHR39150">
    <property type="entry name" value="54S RIBOSOMAL PROTEIN L28, MITOCHONDRIAL"/>
    <property type="match status" value="1"/>
</dbReference>
<sequence length="149" mass="17259">MNKYTKIIRTFTAQSYNLAAKAAPKQAPKAKPFGNLGPADSRHEMMRKILFEKPQKSLGELTPQDLERHDTIETAYKLFKSEQSEMKRIERDAKFRAMENAYKELENTDLTLLEDACRKSPNARFPIQLRVPTETPPKIIWNYDALSKQ</sequence>
<dbReference type="Proteomes" id="UP000245699">
    <property type="component" value="Unassembled WGS sequence"/>
</dbReference>
<dbReference type="PANTHER" id="PTHR39150:SF1">
    <property type="entry name" value="LARGE RIBOSOMAL SUBUNIT PROTEIN ML40"/>
    <property type="match status" value="1"/>
</dbReference>
<keyword evidence="3" id="KW-0809">Transit peptide</keyword>
<dbReference type="EMBL" id="MBFT01000978">
    <property type="protein sequence ID" value="PVU86033.1"/>
    <property type="molecule type" value="Genomic_DNA"/>
</dbReference>
<dbReference type="InterPro" id="IPR042831">
    <property type="entry name" value="Ribosomal_mL40_fung"/>
</dbReference>
<keyword evidence="4" id="KW-0689">Ribosomal protein</keyword>
<dbReference type="Gene3D" id="6.10.250.3440">
    <property type="match status" value="1"/>
</dbReference>
<evidence type="ECO:0000256" key="3">
    <source>
        <dbReference type="ARBA" id="ARBA00022946"/>
    </source>
</evidence>
<evidence type="ECO:0000256" key="6">
    <source>
        <dbReference type="ARBA" id="ARBA00023274"/>
    </source>
</evidence>
<evidence type="ECO:0000313" key="8">
    <source>
        <dbReference type="EMBL" id="PVU86033.1"/>
    </source>
</evidence>
<reference evidence="8 10" key="1">
    <citation type="journal article" date="2018" name="MBio">
        <title>Comparative Genomics Reveals the Core Gene Toolbox for the Fungus-Insect Symbiosis.</title>
        <authorList>
            <person name="Wang Y."/>
            <person name="Stata M."/>
            <person name="Wang W."/>
            <person name="Stajich J.E."/>
            <person name="White M.M."/>
            <person name="Moncalvo J.M."/>
        </authorList>
    </citation>
    <scope>NUCLEOTIDE SEQUENCE [LARGE SCALE GENOMIC DNA]</scope>
    <source>
        <strain evidence="8 10">AUS-77-4</strain>
    </source>
</reference>
<comment type="caution">
    <text evidence="8">The sequence shown here is derived from an EMBL/GenBank/DDBJ whole genome shotgun (WGS) entry which is preliminary data.</text>
</comment>
<keyword evidence="6" id="KW-0687">Ribonucleoprotein</keyword>
<keyword evidence="10" id="KW-1185">Reference proteome</keyword>
<proteinExistence type="inferred from homology"/>
<gene>
    <name evidence="9" type="ORF">BB559_004246</name>
    <name evidence="8" type="ORF">BB559_006707</name>
</gene>
<evidence type="ECO:0000313" key="10">
    <source>
        <dbReference type="Proteomes" id="UP000245699"/>
    </source>
</evidence>
<evidence type="ECO:0000256" key="2">
    <source>
        <dbReference type="ARBA" id="ARBA00009360"/>
    </source>
</evidence>
<name>A0A2T9Y141_9FUNG</name>
<protein>
    <recommendedName>
        <fullName evidence="7">Large ribosomal subunit protein mL40</fullName>
    </recommendedName>
</protein>
<keyword evidence="5" id="KW-0496">Mitochondrion</keyword>
<dbReference type="Pfam" id="PF09812">
    <property type="entry name" value="MRP-L28"/>
    <property type="match status" value="1"/>
</dbReference>
<organism evidence="8 10">
    <name type="scientific">Furculomyces boomerangus</name>
    <dbReference type="NCBI Taxonomy" id="61424"/>
    <lineage>
        <taxon>Eukaryota</taxon>
        <taxon>Fungi</taxon>
        <taxon>Fungi incertae sedis</taxon>
        <taxon>Zoopagomycota</taxon>
        <taxon>Kickxellomycotina</taxon>
        <taxon>Harpellomycetes</taxon>
        <taxon>Harpellales</taxon>
        <taxon>Harpellaceae</taxon>
        <taxon>Furculomyces</taxon>
    </lineage>
</organism>
<dbReference type="GO" id="GO:0003735">
    <property type="term" value="F:structural constituent of ribosome"/>
    <property type="evidence" value="ECO:0007669"/>
    <property type="project" value="InterPro"/>
</dbReference>
<comment type="subcellular location">
    <subcellularLocation>
        <location evidence="1">Mitochondrion</location>
    </subcellularLocation>
</comment>
<dbReference type="GO" id="GO:0005739">
    <property type="term" value="C:mitochondrion"/>
    <property type="evidence" value="ECO:0007669"/>
    <property type="project" value="UniProtKB-SubCell"/>
</dbReference>
<dbReference type="GO" id="GO:0005840">
    <property type="term" value="C:ribosome"/>
    <property type="evidence" value="ECO:0007669"/>
    <property type="project" value="UniProtKB-KW"/>
</dbReference>
<evidence type="ECO:0000256" key="7">
    <source>
        <dbReference type="ARBA" id="ARBA00035192"/>
    </source>
</evidence>
<dbReference type="EMBL" id="MBFT01000434">
    <property type="protein sequence ID" value="PVU91206.1"/>
    <property type="molecule type" value="Genomic_DNA"/>
</dbReference>
<dbReference type="GO" id="GO:0032543">
    <property type="term" value="P:mitochondrial translation"/>
    <property type="evidence" value="ECO:0007669"/>
    <property type="project" value="InterPro"/>
</dbReference>
<evidence type="ECO:0000256" key="5">
    <source>
        <dbReference type="ARBA" id="ARBA00023128"/>
    </source>
</evidence>
<accession>A0A2T9Y141</accession>
<dbReference type="AlphaFoldDB" id="A0A2T9Y141"/>
<evidence type="ECO:0000256" key="1">
    <source>
        <dbReference type="ARBA" id="ARBA00004173"/>
    </source>
</evidence>
<dbReference type="InterPro" id="IPR019192">
    <property type="entry name" value="Ribosomal_mL40"/>
</dbReference>